<protein>
    <submittedName>
        <fullName evidence="2">Uncharacterized protein</fullName>
    </submittedName>
</protein>
<evidence type="ECO:0000313" key="3">
    <source>
        <dbReference type="Proteomes" id="UP000181790"/>
    </source>
</evidence>
<accession>A0A1S2VEW4</accession>
<evidence type="ECO:0000313" key="2">
    <source>
        <dbReference type="EMBL" id="OIN56825.1"/>
    </source>
</evidence>
<keyword evidence="3" id="KW-1185">Reference proteome</keyword>
<evidence type="ECO:0000256" key="1">
    <source>
        <dbReference type="SAM" id="Phobius"/>
    </source>
</evidence>
<sequence>MWESKWEVLRKLLSDPLSVLHPFILLPMAGQLLLLVAAFRPGTPRWLIRLATGSIDLLLYFMAIIGLFSQNRRILLSTLPFTAASVLAFRELRKE</sequence>
<dbReference type="OrthoDB" id="1377395at2"/>
<organism evidence="2 3">
    <name type="scientific">Arsenicibacter rosenii</name>
    <dbReference type="NCBI Taxonomy" id="1750698"/>
    <lineage>
        <taxon>Bacteria</taxon>
        <taxon>Pseudomonadati</taxon>
        <taxon>Bacteroidota</taxon>
        <taxon>Cytophagia</taxon>
        <taxon>Cytophagales</taxon>
        <taxon>Spirosomataceae</taxon>
        <taxon>Arsenicibacter</taxon>
    </lineage>
</organism>
<keyword evidence="1" id="KW-1133">Transmembrane helix</keyword>
<dbReference type="EMBL" id="MORL01000018">
    <property type="protein sequence ID" value="OIN56825.1"/>
    <property type="molecule type" value="Genomic_DNA"/>
</dbReference>
<keyword evidence="1" id="KW-0472">Membrane</keyword>
<reference evidence="2 3" key="1">
    <citation type="submission" date="2016-10" db="EMBL/GenBank/DDBJ databases">
        <title>Arsenicibacter rosenii gen. nov., sp. nov., an efficient arsenic-methylating bacterium isolated from an arsenic-contaminated paddy soil.</title>
        <authorList>
            <person name="Huang K."/>
        </authorList>
    </citation>
    <scope>NUCLEOTIDE SEQUENCE [LARGE SCALE GENOMIC DNA]</scope>
    <source>
        <strain evidence="2 3">SM-1</strain>
    </source>
</reference>
<name>A0A1S2VEW4_9BACT</name>
<dbReference type="Proteomes" id="UP000181790">
    <property type="component" value="Unassembled WGS sequence"/>
</dbReference>
<comment type="caution">
    <text evidence="2">The sequence shown here is derived from an EMBL/GenBank/DDBJ whole genome shotgun (WGS) entry which is preliminary data.</text>
</comment>
<feature type="transmembrane region" description="Helical" evidence="1">
    <location>
        <begin position="20"/>
        <end position="39"/>
    </location>
</feature>
<dbReference type="AlphaFoldDB" id="A0A1S2VEW4"/>
<gene>
    <name evidence="2" type="ORF">BLX24_22905</name>
</gene>
<proteinExistence type="predicted"/>
<keyword evidence="1" id="KW-0812">Transmembrane</keyword>
<feature type="transmembrane region" description="Helical" evidence="1">
    <location>
        <begin position="46"/>
        <end position="68"/>
    </location>
</feature>
<dbReference type="RefSeq" id="WP_071505551.1">
    <property type="nucleotide sequence ID" value="NZ_MORL01000018.1"/>
</dbReference>